<dbReference type="PANTHER" id="PTHR23323">
    <property type="entry name" value="VACUOLAR PROTEIN SORTING-ASSOCIATED PROTEIN"/>
    <property type="match status" value="1"/>
</dbReference>
<dbReference type="InterPro" id="IPR007810">
    <property type="entry name" value="Pep3/Vps18_beta-prop"/>
</dbReference>
<evidence type="ECO:0000256" key="4">
    <source>
        <dbReference type="SAM" id="MobiDB-lite"/>
    </source>
</evidence>
<dbReference type="AlphaFoldDB" id="B0E5P2"/>
<dbReference type="RefSeq" id="XP_001733718.1">
    <property type="nucleotide sequence ID" value="XM_001733666.1"/>
</dbReference>
<feature type="compositionally biased region" description="Polar residues" evidence="4">
    <location>
        <begin position="229"/>
        <end position="254"/>
    </location>
</feature>
<keyword evidence="2" id="KW-0863">Zinc-finger</keyword>
<feature type="compositionally biased region" description="Polar residues" evidence="4">
    <location>
        <begin position="304"/>
        <end position="325"/>
    </location>
</feature>
<feature type="region of interest" description="Disordered" evidence="4">
    <location>
        <begin position="1"/>
        <end position="347"/>
    </location>
</feature>
<dbReference type="GO" id="GO:0007032">
    <property type="term" value="P:endosome organization"/>
    <property type="evidence" value="ECO:0007669"/>
    <property type="project" value="TreeGrafter"/>
</dbReference>
<evidence type="ECO:0000256" key="1">
    <source>
        <dbReference type="ARBA" id="ARBA00022723"/>
    </source>
</evidence>
<sequence length="1226" mass="138904">MSNPFLDEPQSNTNPFVSDTPPSTSNNPFSEQSSSLTNNTNPFITNDNPTVSKNPKVTSTNPFGESTTTDNTNPFLTNDIPIQSKSPRSKPTSSNPFIDSEPSLENNNPFLTNDTPVPAKSPKTVSHSQTNTVSTNPFGEPTTPQVDNTNPFLTNDKPTVSKSPRTIMQVSSNNPFKDSSSTMADSTNPFGDSSTLDNPATEVTQTQESHSSKKTSFANTQFEDEPPKMTSSTTRLSSNNPFGEPESTYSNPFKSSEVPVKSKTPNPSSTNPFGDEPPRLTSSTSKQSSTNLFKDQPPRISITPKPTSNNPFGEPNSSINSNNPFGQPETAPAIKGTRPSFPKPKAVGNQIQGIDIDEIESSWLDKSTHDISYRGITIKNICAAKGTVLILGKEKHFLLKKLTFNLIKDISEHSIIKGAIDPTGNHLLLYTLNGELYYTSKDLISATKIKIPNLTDGTTNDIITAIKFNSNSTSNEKELKVLLSTLNRVIIKLVIDLNTFKSNSEILYANNNKIGGEMSPFNGLDWIETPVNTIILASSPTSLQKIVINKNKKIAKDEIILIMPLKTDPETGYFSLIRDVEINNRFNVLWVSGKMKGIDPVNPAQSSSIVSRIAFELRGNELIQISKKDNIKDVVMACQTQNHIFYLYNDHLECYSLIHDQRCEEQLEGGAITMCADITSEEETLFVATEFCLYQFTVPLNYGKEDEPFTKKLIKDIVDENKLYRTLFKQLNEESQIKGKKISCAVLYCWCVSLLLEKLNNTEKVNNVFNQMKVLFSKEFDGVDKINTQIVRYMVRSCGSEEAYSTYCDCTRDYEGKVSWLMERSMYEEAFKFLKNLCMNKRDKDIGEELMKKYFGILFIKLPQEFIEFLEERDTSNYPIFYSTLLIYEDPTFSLKFASQLLSKKESVKKHGSDKALVEFIFWNYVEPESTIEDDTIKTFLEEKEHWKLVEYDSALRALKNKEMTRSSMFMNLQKQRFEAAIDDGIKLLQNYNYENKIERFEEDVSLLLKLPSKIKGEDEKQYYYLKAMNGYLSIITSSSEHEAIKRKKIYETITKNKIPVEDILPLLPLDWELGEFKGVIKNAVDIQDKKQKRLNNEIETSCGSSALFENSTARHKKYFKTELNLLRCNFCGEPIFNQFKNASIDQSRGAMFPCSHCFHILCIKKEFAQHPTLFARSVTQSIMFAKDEEEQFNCYATECPICGEHSVNLIEYPYTSTRDDQYWNL</sequence>
<dbReference type="GO" id="GO:0006904">
    <property type="term" value="P:vesicle docking involved in exocytosis"/>
    <property type="evidence" value="ECO:0007669"/>
    <property type="project" value="TreeGrafter"/>
</dbReference>
<dbReference type="PANTHER" id="PTHR23323:SF26">
    <property type="entry name" value="VACUOLAR PROTEIN SORTING-ASSOCIATED PROTEIN 18 HOMOLOG"/>
    <property type="match status" value="1"/>
</dbReference>
<proteinExistence type="predicted"/>
<dbReference type="GO" id="GO:0007033">
    <property type="term" value="P:vacuole organization"/>
    <property type="evidence" value="ECO:0007669"/>
    <property type="project" value="TreeGrafter"/>
</dbReference>
<dbReference type="GeneID" id="5878613"/>
<dbReference type="VEuPathDB" id="AmoebaDB:EDI_013480"/>
<dbReference type="EMBL" id="DS547824">
    <property type="protein sequence ID" value="EDR30138.1"/>
    <property type="molecule type" value="Genomic_DNA"/>
</dbReference>
<name>B0E5P2_ENTDS</name>
<dbReference type="GO" id="GO:0048284">
    <property type="term" value="P:organelle fusion"/>
    <property type="evidence" value="ECO:0007669"/>
    <property type="project" value="TreeGrafter"/>
</dbReference>
<dbReference type="Pfam" id="PF05131">
    <property type="entry name" value="Pep3_Vps18"/>
    <property type="match status" value="1"/>
</dbReference>
<dbReference type="GO" id="GO:0005768">
    <property type="term" value="C:endosome"/>
    <property type="evidence" value="ECO:0007669"/>
    <property type="project" value="TreeGrafter"/>
</dbReference>
<organism evidence="7">
    <name type="scientific">Entamoeba dispar (strain ATCC PRA-260 / SAW760)</name>
    <dbReference type="NCBI Taxonomy" id="370354"/>
    <lineage>
        <taxon>Eukaryota</taxon>
        <taxon>Amoebozoa</taxon>
        <taxon>Evosea</taxon>
        <taxon>Archamoebae</taxon>
        <taxon>Mastigamoebida</taxon>
        <taxon>Entamoebidae</taxon>
        <taxon>Entamoeba</taxon>
    </lineage>
</organism>
<dbReference type="KEGG" id="edi:EDI_013480"/>
<dbReference type="GO" id="GO:0008270">
    <property type="term" value="F:zinc ion binding"/>
    <property type="evidence" value="ECO:0007669"/>
    <property type="project" value="UniProtKB-KW"/>
</dbReference>
<evidence type="ECO:0000313" key="7">
    <source>
        <dbReference type="Proteomes" id="UP000008076"/>
    </source>
</evidence>
<keyword evidence="1" id="KW-0479">Metal-binding</keyword>
<keyword evidence="3" id="KW-0862">Zinc</keyword>
<dbReference type="OMA" id="ANTQFED"/>
<accession>B0E5P2</accession>
<evidence type="ECO:0000259" key="5">
    <source>
        <dbReference type="Pfam" id="PF05131"/>
    </source>
</evidence>
<evidence type="ECO:0000313" key="6">
    <source>
        <dbReference type="EMBL" id="EDR30138.1"/>
    </source>
</evidence>
<gene>
    <name evidence="6" type="ORF">EDI_013480</name>
</gene>
<dbReference type="eggNOG" id="KOG2034">
    <property type="taxonomic scope" value="Eukaryota"/>
</dbReference>
<feature type="compositionally biased region" description="Polar residues" evidence="4">
    <location>
        <begin position="1"/>
        <end position="115"/>
    </location>
</feature>
<protein>
    <recommendedName>
        <fullName evidence="5">Pep3/Vps18 beta-propeller domain-containing protein</fullName>
    </recommendedName>
</protein>
<evidence type="ECO:0000256" key="2">
    <source>
        <dbReference type="ARBA" id="ARBA00022771"/>
    </source>
</evidence>
<dbReference type="OrthoDB" id="1845386at2759"/>
<feature type="compositionally biased region" description="Polar residues" evidence="4">
    <location>
        <begin position="123"/>
        <end position="221"/>
    </location>
</feature>
<feature type="compositionally biased region" description="Polar residues" evidence="4">
    <location>
        <begin position="280"/>
        <end position="293"/>
    </location>
</feature>
<feature type="domain" description="Pep3/Vps18 beta-propeller" evidence="5">
    <location>
        <begin position="413"/>
        <end position="696"/>
    </location>
</feature>
<evidence type="ECO:0000256" key="3">
    <source>
        <dbReference type="ARBA" id="ARBA00022833"/>
    </source>
</evidence>
<reference evidence="7" key="1">
    <citation type="submission" date="2007-12" db="EMBL/GenBank/DDBJ databases">
        <title>Annotation of Entamoeba dispar SAW760.</title>
        <authorList>
            <person name="Lorenzi H."/>
            <person name="Inman J."/>
            <person name="Schobel S."/>
            <person name="Amedeo P."/>
            <person name="Caler E."/>
        </authorList>
    </citation>
    <scope>NUCLEOTIDE SEQUENCE [LARGE SCALE GENOMIC DNA]</scope>
    <source>
        <strain evidence="7">ATCC PRA-260 / SAW760</strain>
    </source>
</reference>
<dbReference type="GO" id="GO:0030674">
    <property type="term" value="F:protein-macromolecule adaptor activity"/>
    <property type="evidence" value="ECO:0007669"/>
    <property type="project" value="TreeGrafter"/>
</dbReference>
<feature type="compositionally biased region" description="Polar residues" evidence="4">
    <location>
        <begin position="263"/>
        <end position="272"/>
    </location>
</feature>
<keyword evidence="7" id="KW-1185">Reference proteome</keyword>
<dbReference type="GO" id="GO:0030897">
    <property type="term" value="C:HOPS complex"/>
    <property type="evidence" value="ECO:0007669"/>
    <property type="project" value="TreeGrafter"/>
</dbReference>
<dbReference type="Proteomes" id="UP000008076">
    <property type="component" value="Unassembled WGS sequence"/>
</dbReference>